<dbReference type="GO" id="GO:0022857">
    <property type="term" value="F:transmembrane transporter activity"/>
    <property type="evidence" value="ECO:0007669"/>
    <property type="project" value="InterPro"/>
</dbReference>
<feature type="transmembrane region" description="Helical" evidence="6">
    <location>
        <begin position="313"/>
        <end position="330"/>
    </location>
</feature>
<keyword evidence="4 6" id="KW-1133">Transmembrane helix</keyword>
<dbReference type="InterPro" id="IPR050930">
    <property type="entry name" value="MFS_Vesicular_Transporter"/>
</dbReference>
<dbReference type="GO" id="GO:0016020">
    <property type="term" value="C:membrane"/>
    <property type="evidence" value="ECO:0007669"/>
    <property type="project" value="UniProtKB-SubCell"/>
</dbReference>
<organism evidence="8">
    <name type="scientific">Notodromas monacha</name>
    <dbReference type="NCBI Taxonomy" id="399045"/>
    <lineage>
        <taxon>Eukaryota</taxon>
        <taxon>Metazoa</taxon>
        <taxon>Ecdysozoa</taxon>
        <taxon>Arthropoda</taxon>
        <taxon>Crustacea</taxon>
        <taxon>Oligostraca</taxon>
        <taxon>Ostracoda</taxon>
        <taxon>Podocopa</taxon>
        <taxon>Podocopida</taxon>
        <taxon>Cypridocopina</taxon>
        <taxon>Cypridoidea</taxon>
        <taxon>Cyprididae</taxon>
        <taxon>Notodromas</taxon>
    </lineage>
</organism>
<name>A0A7R9GCT8_9CRUS</name>
<dbReference type="Proteomes" id="UP000678499">
    <property type="component" value="Unassembled WGS sequence"/>
</dbReference>
<evidence type="ECO:0000256" key="6">
    <source>
        <dbReference type="SAM" id="Phobius"/>
    </source>
</evidence>
<dbReference type="InterPro" id="IPR036259">
    <property type="entry name" value="MFS_trans_sf"/>
</dbReference>
<keyword evidence="5 6" id="KW-0472">Membrane</keyword>
<protein>
    <recommendedName>
        <fullName evidence="7">Major facilitator superfamily (MFS) profile domain-containing protein</fullName>
    </recommendedName>
</protein>
<evidence type="ECO:0000256" key="4">
    <source>
        <dbReference type="ARBA" id="ARBA00022989"/>
    </source>
</evidence>
<comment type="subcellular location">
    <subcellularLocation>
        <location evidence="1">Membrane</location>
        <topology evidence="1">Multi-pass membrane protein</topology>
    </subcellularLocation>
</comment>
<evidence type="ECO:0000259" key="7">
    <source>
        <dbReference type="PROSITE" id="PS50850"/>
    </source>
</evidence>
<dbReference type="EMBL" id="OA883073">
    <property type="protein sequence ID" value="CAD7277854.1"/>
    <property type="molecule type" value="Genomic_DNA"/>
</dbReference>
<dbReference type="PANTHER" id="PTHR23506">
    <property type="entry name" value="GH10249P"/>
    <property type="match status" value="1"/>
</dbReference>
<accession>A0A7R9GCT8</accession>
<keyword evidence="2" id="KW-0813">Transport</keyword>
<dbReference type="InterPro" id="IPR020846">
    <property type="entry name" value="MFS_dom"/>
</dbReference>
<sequence>MTPFFPLEASVKMVQESTIGFIFSANALTSTILSPIVGHFIIPKLGRKFVLFSGAWITGGAIIAFGFLDEIMDTSVFVQMCLIVRVVEAVGVSMCLTAGFSFLAQSFNEDIGFVMGLSEMSVGIGYLFGPSIGGSLYDIGGYELPFWLLGFTLLVSIPLIMYLLRNIDNNGDKRVSRRPTEAAVEIASHEAKPYELPSGLQGSQGRRPRVFPSFRFCFFACYVTFNAVTISFLETTLEPHLRPLGMSPGMVGLFFVVLSICYLAFGLVSASISRRPTEAAVEIASHEAKPYELPSGLRGSQGRRPRVFPSFRFCFFACYVTFNAVTISFLETTLEPHLRPRKYRSRRKIRKKRVDPYSGPYQPNKKHHNSYTIDRKPEHAGSISDRFQESQGTFCVIGMLCEAVAFLLVGPTPLLGLESSVMCHFNLYPKNFGYAPRVGQFLGGKTRETHFGVGYRKSKQTTPQDEDDAVNIAMYSSVAGIWQSAYSFGEFIGPAVGGVMLENVQYPWSASIFGLLCLSSGVHWTSCWRSHAGDTRYRNQAVVETQRDGKKTLISERPEAKFYVISKGSKVKLYIEISGYKMSCRPLLSDFGWLQQEKGEKAYDSREVHFFKLNYPDKTDMNNIFSFPLRIFEINLALIPRVASRSSKAGLVGGVEAVRRCRNSRHLLSQLGKLIAGWQKTSADQRQSVDHRLGNTAAKMLSRQAVTLQVISVISALDSPL</sequence>
<dbReference type="PROSITE" id="PS50850">
    <property type="entry name" value="MFS"/>
    <property type="match status" value="1"/>
</dbReference>
<feature type="transmembrane region" description="Helical" evidence="6">
    <location>
        <begin position="216"/>
        <end position="233"/>
    </location>
</feature>
<dbReference type="EMBL" id="CAJPEX010001036">
    <property type="protein sequence ID" value="CAG0918006.1"/>
    <property type="molecule type" value="Genomic_DNA"/>
</dbReference>
<dbReference type="InterPro" id="IPR011701">
    <property type="entry name" value="MFS"/>
</dbReference>
<evidence type="ECO:0000256" key="5">
    <source>
        <dbReference type="ARBA" id="ARBA00023136"/>
    </source>
</evidence>
<dbReference type="OrthoDB" id="446368at2759"/>
<evidence type="ECO:0000313" key="8">
    <source>
        <dbReference type="EMBL" id="CAD7277854.1"/>
    </source>
</evidence>
<proteinExistence type="predicted"/>
<dbReference type="Pfam" id="PF07690">
    <property type="entry name" value="MFS_1"/>
    <property type="match status" value="1"/>
</dbReference>
<evidence type="ECO:0000256" key="2">
    <source>
        <dbReference type="ARBA" id="ARBA00022448"/>
    </source>
</evidence>
<feature type="transmembrane region" description="Helical" evidence="6">
    <location>
        <begin position="111"/>
        <end position="132"/>
    </location>
</feature>
<gene>
    <name evidence="8" type="ORF">NMOB1V02_LOCUS5575</name>
</gene>
<dbReference type="AlphaFoldDB" id="A0A7R9GCT8"/>
<dbReference type="PANTHER" id="PTHR23506:SF26">
    <property type="entry name" value="MFS-TYPE TRANSPORTER SLC18B1"/>
    <property type="match status" value="1"/>
</dbReference>
<feature type="domain" description="Major facilitator superfamily (MFS) profile" evidence="7">
    <location>
        <begin position="1"/>
        <end position="168"/>
    </location>
</feature>
<reference evidence="8" key="1">
    <citation type="submission" date="2020-11" db="EMBL/GenBank/DDBJ databases">
        <authorList>
            <person name="Tran Van P."/>
        </authorList>
    </citation>
    <scope>NUCLEOTIDE SEQUENCE</scope>
</reference>
<feature type="transmembrane region" description="Helical" evidence="6">
    <location>
        <begin position="20"/>
        <end position="42"/>
    </location>
</feature>
<feature type="transmembrane region" description="Helical" evidence="6">
    <location>
        <begin position="144"/>
        <end position="164"/>
    </location>
</feature>
<dbReference type="SUPFAM" id="SSF103473">
    <property type="entry name" value="MFS general substrate transporter"/>
    <property type="match status" value="2"/>
</dbReference>
<evidence type="ECO:0000256" key="3">
    <source>
        <dbReference type="ARBA" id="ARBA00022692"/>
    </source>
</evidence>
<evidence type="ECO:0000256" key="1">
    <source>
        <dbReference type="ARBA" id="ARBA00004141"/>
    </source>
</evidence>
<feature type="transmembrane region" description="Helical" evidence="6">
    <location>
        <begin position="245"/>
        <end position="265"/>
    </location>
</feature>
<feature type="transmembrane region" description="Helical" evidence="6">
    <location>
        <begin position="49"/>
        <end position="68"/>
    </location>
</feature>
<feature type="transmembrane region" description="Helical" evidence="6">
    <location>
        <begin position="74"/>
        <end position="104"/>
    </location>
</feature>
<evidence type="ECO:0000313" key="9">
    <source>
        <dbReference type="Proteomes" id="UP000678499"/>
    </source>
</evidence>
<dbReference type="Gene3D" id="1.20.1250.20">
    <property type="entry name" value="MFS general substrate transporter like domains"/>
    <property type="match status" value="1"/>
</dbReference>
<keyword evidence="3 6" id="KW-0812">Transmembrane</keyword>
<keyword evidence="9" id="KW-1185">Reference proteome</keyword>